<proteinExistence type="predicted"/>
<keyword evidence="1" id="KW-0472">Membrane</keyword>
<reference evidence="2 3" key="1">
    <citation type="submission" date="2017-11" db="EMBL/GenBank/DDBJ databases">
        <title>De-novo sequencing of pomegranate (Punica granatum L.) genome.</title>
        <authorList>
            <person name="Akparov Z."/>
            <person name="Amiraslanov A."/>
            <person name="Hajiyeva S."/>
            <person name="Abbasov M."/>
            <person name="Kaur K."/>
            <person name="Hamwieh A."/>
            <person name="Solovyev V."/>
            <person name="Salamov A."/>
            <person name="Braich B."/>
            <person name="Kosarev P."/>
            <person name="Mahmoud A."/>
            <person name="Hajiyev E."/>
            <person name="Babayeva S."/>
            <person name="Izzatullayeva V."/>
            <person name="Mammadov A."/>
            <person name="Mammadov A."/>
            <person name="Sharifova S."/>
            <person name="Ojaghi J."/>
            <person name="Eynullazada K."/>
            <person name="Bayramov B."/>
            <person name="Abdulazimova A."/>
            <person name="Shahmuradov I."/>
        </authorList>
    </citation>
    <scope>NUCLEOTIDE SEQUENCE [LARGE SCALE GENOMIC DNA]</scope>
    <source>
        <strain evidence="3">cv. AG2017</strain>
        <tissue evidence="2">Leaf</tissue>
    </source>
</reference>
<evidence type="ECO:0000313" key="3">
    <source>
        <dbReference type="Proteomes" id="UP000233551"/>
    </source>
</evidence>
<keyword evidence="3" id="KW-1185">Reference proteome</keyword>
<name>A0A2I0K4A5_PUNGR</name>
<gene>
    <name evidence="2" type="ORF">CRG98_016272</name>
</gene>
<feature type="transmembrane region" description="Helical" evidence="1">
    <location>
        <begin position="387"/>
        <end position="410"/>
    </location>
</feature>
<organism evidence="2 3">
    <name type="scientific">Punica granatum</name>
    <name type="common">Pomegranate</name>
    <dbReference type="NCBI Taxonomy" id="22663"/>
    <lineage>
        <taxon>Eukaryota</taxon>
        <taxon>Viridiplantae</taxon>
        <taxon>Streptophyta</taxon>
        <taxon>Embryophyta</taxon>
        <taxon>Tracheophyta</taxon>
        <taxon>Spermatophyta</taxon>
        <taxon>Magnoliopsida</taxon>
        <taxon>eudicotyledons</taxon>
        <taxon>Gunneridae</taxon>
        <taxon>Pentapetalae</taxon>
        <taxon>rosids</taxon>
        <taxon>malvids</taxon>
        <taxon>Myrtales</taxon>
        <taxon>Lythraceae</taxon>
        <taxon>Punica</taxon>
    </lineage>
</organism>
<dbReference type="STRING" id="22663.A0A2I0K4A5"/>
<dbReference type="InterPro" id="IPR007541">
    <property type="entry name" value="Uncharacterised_BSP"/>
</dbReference>
<protein>
    <submittedName>
        <fullName evidence="2">Uncharacterized protein</fullName>
    </submittedName>
</protein>
<accession>A0A2I0K4A5</accession>
<comment type="caution">
    <text evidence="2">The sequence shown here is derived from an EMBL/GenBank/DDBJ whole genome shotgun (WGS) entry which is preliminary data.</text>
</comment>
<dbReference type="Pfam" id="PF04450">
    <property type="entry name" value="BSP"/>
    <property type="match status" value="1"/>
</dbReference>
<dbReference type="PANTHER" id="PTHR33321:SF12">
    <property type="entry name" value="PLANT BASIC SECRETORY PROTEIN (BSP) FAMILY PROTEIN"/>
    <property type="match status" value="1"/>
</dbReference>
<dbReference type="PANTHER" id="PTHR33321">
    <property type="match status" value="1"/>
</dbReference>
<evidence type="ECO:0000256" key="1">
    <source>
        <dbReference type="SAM" id="Phobius"/>
    </source>
</evidence>
<keyword evidence="1" id="KW-1133">Transmembrane helix</keyword>
<evidence type="ECO:0000313" key="2">
    <source>
        <dbReference type="EMBL" id="PKI63384.1"/>
    </source>
</evidence>
<dbReference type="AlphaFoldDB" id="A0A2I0K4A5"/>
<dbReference type="Proteomes" id="UP000233551">
    <property type="component" value="Unassembled WGS sequence"/>
</dbReference>
<keyword evidence="1" id="KW-0812">Transmembrane</keyword>
<sequence>MRSERRAEETGGRKKVPAELRRGIVSERRAKENFREGWEDGRRSWWKQRMSPGKLFLLILFIFTVLLKPSLAARYRIIDRGLLREHRYLTEIGYTYSGRILIEASEFVLETFHQKPYEGRNYDHVILTFKSFSADKISSASTSGNNIRINTDYLQVYTGDLKEEFAGILYHESTRVWQWNSNGTAPEGLISGVADYVRLKAGKPAKGWPGRGSGWRWDEGHAVTAYFLEYCEGLRTGFIADLNAKLRGSYSDDFFVDLLGNSVYGLWSDYKLSHKTQRIQPVSGSGFLAESDYNRKILKSQFRVEFNGVLEITWIPRPKGRDMDPGDSTTRDAADDCQRLPRLPHKAQIDSDLKEDLDSLDEDENYIIARLNDLMGRLETLLDVDPIYFVLLAIMIVVAIPAVASCYYILQD</sequence>
<dbReference type="EMBL" id="PGOL01000891">
    <property type="protein sequence ID" value="PKI63384.1"/>
    <property type="molecule type" value="Genomic_DNA"/>
</dbReference>